<dbReference type="RefSeq" id="WP_345265196.1">
    <property type="nucleotide sequence ID" value="NZ_BAABHB010000002.1"/>
</dbReference>
<evidence type="ECO:0000256" key="1">
    <source>
        <dbReference type="ARBA" id="ARBA00005187"/>
    </source>
</evidence>
<evidence type="ECO:0000256" key="5">
    <source>
        <dbReference type="ARBA" id="ARBA00022840"/>
    </source>
</evidence>
<dbReference type="Gene3D" id="3.40.50.620">
    <property type="entry name" value="HUPs"/>
    <property type="match status" value="1"/>
</dbReference>
<dbReference type="InterPro" id="IPR006426">
    <property type="entry name" value="Asn_synth_AEB"/>
</dbReference>
<dbReference type="InterPro" id="IPR014729">
    <property type="entry name" value="Rossmann-like_a/b/a_fold"/>
</dbReference>
<dbReference type="Pfam" id="PF00733">
    <property type="entry name" value="Asn_synthase"/>
    <property type="match status" value="1"/>
</dbReference>
<evidence type="ECO:0000256" key="7">
    <source>
        <dbReference type="ARBA" id="ARBA00048741"/>
    </source>
</evidence>
<dbReference type="PROSITE" id="PS51278">
    <property type="entry name" value="GATASE_TYPE_2"/>
    <property type="match status" value="1"/>
</dbReference>
<evidence type="ECO:0000313" key="9">
    <source>
        <dbReference type="EMBL" id="GAA4400235.1"/>
    </source>
</evidence>
<dbReference type="SUPFAM" id="SSF56235">
    <property type="entry name" value="N-terminal nucleophile aminohydrolases (Ntn hydrolases)"/>
    <property type="match status" value="1"/>
</dbReference>
<keyword evidence="5" id="KW-0067">ATP-binding</keyword>
<dbReference type="NCBIfam" id="TIGR01536">
    <property type="entry name" value="asn_synth_AEB"/>
    <property type="match status" value="1"/>
</dbReference>
<sequence>MCGIVGIIQTNQQARPLAENIRRMTDVIAHRGPDDEGFLFADPQTVAVYGGESPVVADALPDYYPAEPITAAYALRSSLAFGFRRLAIIDLSPFGHQPMSYRNRYWIVFNGEIYNYLEIREELAAAGYAFQSQSDTEVILAAYAHWGADCLNRFNGMWAFAIYDRDRHELFLSRDRMGIKPLYYYNYNGLLIFGSEIKSILAHPDVETRPNTTYIDRFLREGVNEFQEETAFTHIYRFSRASWWRGNIAQIPAGRLAATTFWTVPVNPSTEPFDPQKADQYAQQYRALLRDAVRLRLRSDVPVGTAFSGGLDSSSIVHYIDELHRENQVTQKLKVFSTVYPSEGAKDCDESEFINLMAERYHLEAYGVEPQAAQVPEQMQKMVRAMENPQESTLMSYMFTYGLVRQNGVTVTLDGQGADELQAGYKFYITNHLANVPASALRQEYALFASMPGSRSFARLGAAFNILRQMGLATITRQALNRLGKLSDPFVTVNERLHRDYFNHMVTLLHYGDHSSMACSVEARYPFLDYRLAEFWHGMPGVYKVHEGWTKYVARLAMNGLLPDQITWRKDKMGWEIPQDYWFRGELKAWFCTTIENSAFLQSMGLGRDIRRQLDQPYTDHKRMKMMLRLLNLALWHHTFFPKQPMQTGDLTYVIVTPVRNEGEHIEATLQSVIAQTNKPRLWVIVDDQSTDRTPALLHQYAGRYPWIKVVSGPDLKRNDYSSRVVQLFNYGLSLVDVAYDVVVKLDGDVYFKPDFFAGILAEFRQNPRLGIASGHLTLNGVREKADTSAGNTRGATKCYRKACLADIGGVYPYTSWDTVDNAGARAKGWETRMLPYEFEHLKPEGSRAGSPLYNHYRTGLSNGRIPYVGAYFMAKALSKALEPPFLLAPLVQLYGYIQTRFIRKERPFPDFVTQQVRKEQKAYLLRRIKGKRLPPQTN</sequence>
<dbReference type="CDD" id="cd00761">
    <property type="entry name" value="Glyco_tranf_GTA_type"/>
    <property type="match status" value="1"/>
</dbReference>
<comment type="pathway">
    <text evidence="1">Amino-acid biosynthesis; L-asparagine biosynthesis; L-asparagine from L-aspartate (L-Gln route): step 1/1.</text>
</comment>
<keyword evidence="6" id="KW-0315">Glutamine amidotransferase</keyword>
<keyword evidence="10" id="KW-1185">Reference proteome</keyword>
<name>A0ABP8K3X4_9BACT</name>
<dbReference type="Proteomes" id="UP001500936">
    <property type="component" value="Unassembled WGS sequence"/>
</dbReference>
<dbReference type="PANTHER" id="PTHR43284:SF1">
    <property type="entry name" value="ASPARAGINE SYNTHETASE"/>
    <property type="match status" value="1"/>
</dbReference>
<dbReference type="InterPro" id="IPR029055">
    <property type="entry name" value="Ntn_hydrolases_N"/>
</dbReference>
<dbReference type="SUPFAM" id="SSF52402">
    <property type="entry name" value="Adenine nucleotide alpha hydrolases-like"/>
    <property type="match status" value="1"/>
</dbReference>
<dbReference type="CDD" id="cd01991">
    <property type="entry name" value="Asn_synthase_B_C"/>
    <property type="match status" value="1"/>
</dbReference>
<gene>
    <name evidence="9" type="ORF">GCM10023187_13200</name>
</gene>
<dbReference type="CDD" id="cd00712">
    <property type="entry name" value="AsnB"/>
    <property type="match status" value="1"/>
</dbReference>
<accession>A0ABP8K3X4</accession>
<organism evidence="9 10">
    <name type="scientific">Nibrella viscosa</name>
    <dbReference type="NCBI Taxonomy" id="1084524"/>
    <lineage>
        <taxon>Bacteria</taxon>
        <taxon>Pseudomonadati</taxon>
        <taxon>Bacteroidota</taxon>
        <taxon>Cytophagia</taxon>
        <taxon>Cytophagales</taxon>
        <taxon>Spirosomataceae</taxon>
        <taxon>Nibrella</taxon>
    </lineage>
</organism>
<reference evidence="10" key="1">
    <citation type="journal article" date="2019" name="Int. J. Syst. Evol. Microbiol.">
        <title>The Global Catalogue of Microorganisms (GCM) 10K type strain sequencing project: providing services to taxonomists for standard genome sequencing and annotation.</title>
        <authorList>
            <consortium name="The Broad Institute Genomics Platform"/>
            <consortium name="The Broad Institute Genome Sequencing Center for Infectious Disease"/>
            <person name="Wu L."/>
            <person name="Ma J."/>
        </authorList>
    </citation>
    <scope>NUCLEOTIDE SEQUENCE [LARGE SCALE GENOMIC DNA]</scope>
    <source>
        <strain evidence="10">JCM 17925</strain>
    </source>
</reference>
<dbReference type="InterPro" id="IPR001173">
    <property type="entry name" value="Glyco_trans_2-like"/>
</dbReference>
<keyword evidence="4" id="KW-0547">Nucleotide-binding</keyword>
<dbReference type="InterPro" id="IPR017932">
    <property type="entry name" value="GATase_2_dom"/>
</dbReference>
<proteinExistence type="inferred from homology"/>
<dbReference type="SUPFAM" id="SSF53448">
    <property type="entry name" value="Nucleotide-diphospho-sugar transferases"/>
    <property type="match status" value="1"/>
</dbReference>
<dbReference type="Pfam" id="PF00535">
    <property type="entry name" value="Glycos_transf_2"/>
    <property type="match status" value="1"/>
</dbReference>
<evidence type="ECO:0000256" key="3">
    <source>
        <dbReference type="ARBA" id="ARBA00012737"/>
    </source>
</evidence>
<dbReference type="InterPro" id="IPR033738">
    <property type="entry name" value="AsnB_N"/>
</dbReference>
<dbReference type="InterPro" id="IPR001962">
    <property type="entry name" value="Asn_synthase"/>
</dbReference>
<dbReference type="InterPro" id="IPR051786">
    <property type="entry name" value="ASN_synthetase/amidase"/>
</dbReference>
<comment type="catalytic activity">
    <reaction evidence="7">
        <text>L-aspartate + L-glutamine + ATP + H2O = L-asparagine + L-glutamate + AMP + diphosphate + H(+)</text>
        <dbReference type="Rhea" id="RHEA:12228"/>
        <dbReference type="ChEBI" id="CHEBI:15377"/>
        <dbReference type="ChEBI" id="CHEBI:15378"/>
        <dbReference type="ChEBI" id="CHEBI:29985"/>
        <dbReference type="ChEBI" id="CHEBI:29991"/>
        <dbReference type="ChEBI" id="CHEBI:30616"/>
        <dbReference type="ChEBI" id="CHEBI:33019"/>
        <dbReference type="ChEBI" id="CHEBI:58048"/>
        <dbReference type="ChEBI" id="CHEBI:58359"/>
        <dbReference type="ChEBI" id="CHEBI:456215"/>
        <dbReference type="EC" id="6.3.5.4"/>
    </reaction>
</comment>
<comment type="caution">
    <text evidence="9">The sequence shown here is derived from an EMBL/GenBank/DDBJ whole genome shotgun (WGS) entry which is preliminary data.</text>
</comment>
<protein>
    <recommendedName>
        <fullName evidence="3">asparagine synthase (glutamine-hydrolyzing)</fullName>
        <ecNumber evidence="3">6.3.5.4</ecNumber>
    </recommendedName>
</protein>
<evidence type="ECO:0000313" key="10">
    <source>
        <dbReference type="Proteomes" id="UP001500936"/>
    </source>
</evidence>
<dbReference type="Pfam" id="PF13537">
    <property type="entry name" value="GATase_7"/>
    <property type="match status" value="1"/>
</dbReference>
<dbReference type="PANTHER" id="PTHR43284">
    <property type="entry name" value="ASPARAGINE SYNTHETASE (GLUTAMINE-HYDROLYZING)"/>
    <property type="match status" value="1"/>
</dbReference>
<dbReference type="Gene3D" id="3.90.550.10">
    <property type="entry name" value="Spore Coat Polysaccharide Biosynthesis Protein SpsA, Chain A"/>
    <property type="match status" value="1"/>
</dbReference>
<dbReference type="Gene3D" id="3.60.20.10">
    <property type="entry name" value="Glutamine Phosphoribosylpyrophosphate, subunit 1, domain 1"/>
    <property type="match status" value="1"/>
</dbReference>
<dbReference type="EC" id="6.3.5.4" evidence="3"/>
<feature type="domain" description="Glutamine amidotransferase type-2" evidence="8">
    <location>
        <begin position="2"/>
        <end position="229"/>
    </location>
</feature>
<evidence type="ECO:0000259" key="8">
    <source>
        <dbReference type="PROSITE" id="PS51278"/>
    </source>
</evidence>
<dbReference type="InterPro" id="IPR029044">
    <property type="entry name" value="Nucleotide-diphossugar_trans"/>
</dbReference>
<comment type="similarity">
    <text evidence="2">Belongs to the asparagine synthetase family.</text>
</comment>
<evidence type="ECO:0000256" key="6">
    <source>
        <dbReference type="ARBA" id="ARBA00022962"/>
    </source>
</evidence>
<evidence type="ECO:0000256" key="2">
    <source>
        <dbReference type="ARBA" id="ARBA00005752"/>
    </source>
</evidence>
<dbReference type="EMBL" id="BAABHB010000002">
    <property type="protein sequence ID" value="GAA4400235.1"/>
    <property type="molecule type" value="Genomic_DNA"/>
</dbReference>
<evidence type="ECO:0000256" key="4">
    <source>
        <dbReference type="ARBA" id="ARBA00022741"/>
    </source>
</evidence>